<gene>
    <name evidence="1" type="ORF">ET989_04665</name>
</gene>
<dbReference type="AlphaFoldDB" id="A0A4Q9KGS4"/>
<dbReference type="RefSeq" id="WP_131167392.1">
    <property type="nucleotide sequence ID" value="NZ_SDMQ01000003.1"/>
</dbReference>
<reference evidence="1 2" key="1">
    <citation type="submission" date="2019-01" db="EMBL/GenBank/DDBJ databases">
        <title>Lactibacter flavus gen. nov., sp. nov., a novel bacterium of the family Propionibacteriaceae isolated from raw milk and dairy products.</title>
        <authorList>
            <person name="Huptas C."/>
            <person name="Wenning M."/>
            <person name="Breitenwieser F."/>
            <person name="Doll E."/>
            <person name="Von Neubeck M."/>
            <person name="Busse H.-J."/>
            <person name="Scherer S."/>
        </authorList>
    </citation>
    <scope>NUCLEOTIDE SEQUENCE [LARGE SCALE GENOMIC DNA]</scope>
    <source>
        <strain evidence="1 2">KCTC 33808</strain>
    </source>
</reference>
<dbReference type="OrthoDB" id="5143202at2"/>
<accession>A0A4Q9KGS4</accession>
<comment type="caution">
    <text evidence="1">The sequence shown here is derived from an EMBL/GenBank/DDBJ whole genome shotgun (WGS) entry which is preliminary data.</text>
</comment>
<protein>
    <recommendedName>
        <fullName evidence="3">AbiEi antitoxin C-terminal domain-containing protein</fullName>
    </recommendedName>
</protein>
<sequence>MDPQLRPFSALQAEGWTSYDLRRAVAADELVRLTRSVYAPVVQLSPRELHLRRAAALLSTHRDSVVLSHASAAIAHGLAVQHDNPPLVDLTTPPPGRGRRTPAYHLRCARLEPDEVVSVGELRVTSLARTVADLARTTPFTWGVIVADQALSAGTTKLELSAAVEASSPAAGMARARQVVLFTDARSESVAESASRVTIARTGLPRPVPQVPIEVDGRIIARGDFGWEDWKLIGEMDGEVKYRPGDDPDTTPEAVMAAQNRRQERIRQAGYWVTRWGWSQAWDVGAMRHLLRTALEQQGWRP</sequence>
<keyword evidence="2" id="KW-1185">Reference proteome</keyword>
<name>A0A4Q9KGS4_9ACTN</name>
<evidence type="ECO:0008006" key="3">
    <source>
        <dbReference type="Google" id="ProtNLM"/>
    </source>
</evidence>
<organism evidence="1 2">
    <name type="scientific">Propioniciclava sinopodophylli</name>
    <dbReference type="NCBI Taxonomy" id="1837344"/>
    <lineage>
        <taxon>Bacteria</taxon>
        <taxon>Bacillati</taxon>
        <taxon>Actinomycetota</taxon>
        <taxon>Actinomycetes</taxon>
        <taxon>Propionibacteriales</taxon>
        <taxon>Propionibacteriaceae</taxon>
        <taxon>Propioniciclava</taxon>
    </lineage>
</organism>
<proteinExistence type="predicted"/>
<dbReference type="Proteomes" id="UP000292373">
    <property type="component" value="Unassembled WGS sequence"/>
</dbReference>
<dbReference type="EMBL" id="SDMQ01000003">
    <property type="protein sequence ID" value="TBT86607.1"/>
    <property type="molecule type" value="Genomic_DNA"/>
</dbReference>
<evidence type="ECO:0000313" key="2">
    <source>
        <dbReference type="Proteomes" id="UP000292373"/>
    </source>
</evidence>
<evidence type="ECO:0000313" key="1">
    <source>
        <dbReference type="EMBL" id="TBT86607.1"/>
    </source>
</evidence>